<dbReference type="GO" id="GO:0051539">
    <property type="term" value="F:4 iron, 4 sulfur cluster binding"/>
    <property type="evidence" value="ECO:0007669"/>
    <property type="project" value="UniProtKB-UniRule"/>
</dbReference>
<dbReference type="Pfam" id="PF04060">
    <property type="entry name" value="FeS"/>
    <property type="match status" value="1"/>
</dbReference>
<feature type="binding site" evidence="10">
    <location>
        <position position="49"/>
    </location>
    <ligand>
        <name>[4Fe-4S] cluster</name>
        <dbReference type="ChEBI" id="CHEBI:49883"/>
        <label>1</label>
    </ligand>
</feature>
<feature type="binding site" evidence="10">
    <location>
        <position position="52"/>
    </location>
    <ligand>
        <name>[4Fe-4S] cluster</name>
        <dbReference type="ChEBI" id="CHEBI:49883"/>
        <label>1</label>
    </ligand>
</feature>
<dbReference type="InterPro" id="IPR017900">
    <property type="entry name" value="4Fe4S_Fe_S_CS"/>
</dbReference>
<feature type="binding site" evidence="10">
    <location>
        <position position="74"/>
    </location>
    <ligand>
        <name>[4Fe-4S] cluster</name>
        <dbReference type="ChEBI" id="CHEBI:49883"/>
        <label>1</label>
    </ligand>
</feature>
<dbReference type="Pfam" id="PF00037">
    <property type="entry name" value="Fer4"/>
    <property type="match status" value="2"/>
</dbReference>
<evidence type="ECO:0000256" key="10">
    <source>
        <dbReference type="HAMAP-Rule" id="MF_00463"/>
    </source>
</evidence>
<dbReference type="OrthoDB" id="9789936at2"/>
<dbReference type="InterPro" id="IPR017896">
    <property type="entry name" value="4Fe4S_Fe-S-bd"/>
</dbReference>
<comment type="subcellular location">
    <subcellularLocation>
        <location evidence="10">Cell membrane</location>
    </subcellularLocation>
</comment>
<keyword evidence="5 10" id="KW-1278">Translocase</keyword>
<dbReference type="Gene3D" id="3.30.70.20">
    <property type="match status" value="2"/>
</dbReference>
<evidence type="ECO:0000256" key="6">
    <source>
        <dbReference type="ARBA" id="ARBA00022982"/>
    </source>
</evidence>
<feature type="binding site" evidence="10">
    <location>
        <position position="180"/>
    </location>
    <ligand>
        <name>[4Fe-4S] cluster</name>
        <dbReference type="ChEBI" id="CHEBI:49883"/>
        <label>2</label>
    </ligand>
</feature>
<name>A0A844FHV9_9FIRM</name>
<keyword evidence="1 10" id="KW-0813">Transport</keyword>
<dbReference type="HAMAP" id="MF_00463">
    <property type="entry name" value="RsxB_RnfB"/>
    <property type="match status" value="1"/>
</dbReference>
<dbReference type="PROSITE" id="PS51656">
    <property type="entry name" value="4FE4S"/>
    <property type="match status" value="1"/>
</dbReference>
<feature type="binding site" evidence="10">
    <location>
        <position position="141"/>
    </location>
    <ligand>
        <name>[4Fe-4S] cluster</name>
        <dbReference type="ChEBI" id="CHEBI:49883"/>
        <label>2</label>
    </ligand>
</feature>
<keyword evidence="7 10" id="KW-0408">Iron</keyword>
<keyword evidence="9 10" id="KW-0472">Membrane</keyword>
<comment type="caution">
    <text evidence="10">Lacks conserved residue(s) required for the propagation of feature annotation.</text>
</comment>
<dbReference type="EC" id="7.-.-.-" evidence="10"/>
<feature type="binding site" evidence="10">
    <location>
        <position position="57"/>
    </location>
    <ligand>
        <name>[4Fe-4S] cluster</name>
        <dbReference type="ChEBI" id="CHEBI:49883"/>
        <label>1</label>
    </ligand>
</feature>
<evidence type="ECO:0000256" key="2">
    <source>
        <dbReference type="ARBA" id="ARBA00022485"/>
    </source>
</evidence>
<dbReference type="CDD" id="cd10549">
    <property type="entry name" value="MtMvhB_like"/>
    <property type="match status" value="1"/>
</dbReference>
<comment type="cofactor">
    <cofactor evidence="10">
        <name>[4Fe-4S] cluster</name>
        <dbReference type="ChEBI" id="CHEBI:49883"/>
    </cofactor>
    <text evidence="10">Binds 3 [4Fe-4S] clusters.</text>
</comment>
<dbReference type="EMBL" id="VULR01000009">
    <property type="protein sequence ID" value="MSS43574.1"/>
    <property type="molecule type" value="Genomic_DNA"/>
</dbReference>
<reference evidence="13 14" key="1">
    <citation type="submission" date="2019-08" db="EMBL/GenBank/DDBJ databases">
        <title>In-depth cultivation of the pig gut microbiome towards novel bacterial diversity and tailored functional studies.</title>
        <authorList>
            <person name="Wylensek D."/>
            <person name="Hitch T.C.A."/>
            <person name="Clavel T."/>
        </authorList>
    </citation>
    <scope>NUCLEOTIDE SEQUENCE [LARGE SCALE GENOMIC DNA]</scope>
    <source>
        <strain evidence="13 14">Med78-601-WT-4W-RMD-3</strain>
    </source>
</reference>
<evidence type="ECO:0000256" key="1">
    <source>
        <dbReference type="ARBA" id="ARBA00022448"/>
    </source>
</evidence>
<dbReference type="InterPro" id="IPR010207">
    <property type="entry name" value="Elect_transpt_cplx_RnfB/RsxB"/>
</dbReference>
<feature type="binding site" evidence="10">
    <location>
        <position position="147"/>
    </location>
    <ligand>
        <name>[4Fe-4S] cluster</name>
        <dbReference type="ChEBI" id="CHEBI:49883"/>
        <label>2</label>
    </ligand>
</feature>
<proteinExistence type="inferred from homology"/>
<feature type="region of interest" description="Hydrophobic" evidence="10">
    <location>
        <begin position="1"/>
        <end position="26"/>
    </location>
</feature>
<dbReference type="PROSITE" id="PS51379">
    <property type="entry name" value="4FE4S_FER_2"/>
    <property type="match status" value="3"/>
</dbReference>
<keyword evidence="6 10" id="KW-0249">Electron transport</keyword>
<feature type="domain" description="4Fe-4S ferredoxin-type" evidence="11">
    <location>
        <begin position="204"/>
        <end position="235"/>
    </location>
</feature>
<dbReference type="Gene3D" id="1.10.15.40">
    <property type="entry name" value="Electron transport complex subunit B, putative Fe-S cluster"/>
    <property type="match status" value="1"/>
</dbReference>
<evidence type="ECO:0000256" key="4">
    <source>
        <dbReference type="ARBA" id="ARBA00022737"/>
    </source>
</evidence>
<feature type="binding site" evidence="10">
    <location>
        <position position="173"/>
    </location>
    <ligand>
        <name>[4Fe-4S] cluster</name>
        <dbReference type="ChEBI" id="CHEBI:49883"/>
        <label>3</label>
    </ligand>
</feature>
<comment type="caution">
    <text evidence="13">The sequence shown here is derived from an EMBL/GenBank/DDBJ whole genome shotgun (WGS) entry which is preliminary data.</text>
</comment>
<comment type="function">
    <text evidence="10">Part of a membrane-bound complex that couples electron transfer with translocation of ions across the membrane.</text>
</comment>
<comment type="subunit">
    <text evidence="10">The complex is composed of six subunits: RnfA, RnfB, RnfC, RnfD, RnfE and RnfG.</text>
</comment>
<evidence type="ECO:0000256" key="9">
    <source>
        <dbReference type="ARBA" id="ARBA00023136"/>
    </source>
</evidence>
<dbReference type="InterPro" id="IPR050395">
    <property type="entry name" value="4Fe4S_Ferredoxin_RnfB"/>
</dbReference>
<dbReference type="SUPFAM" id="SSF54862">
    <property type="entry name" value="4Fe-4S ferredoxins"/>
    <property type="match status" value="1"/>
</dbReference>
<evidence type="ECO:0000259" key="12">
    <source>
        <dbReference type="PROSITE" id="PS51656"/>
    </source>
</evidence>
<evidence type="ECO:0000313" key="14">
    <source>
        <dbReference type="Proteomes" id="UP000462760"/>
    </source>
</evidence>
<dbReference type="GO" id="GO:0005886">
    <property type="term" value="C:plasma membrane"/>
    <property type="evidence" value="ECO:0007669"/>
    <property type="project" value="UniProtKB-SubCell"/>
</dbReference>
<evidence type="ECO:0000313" key="13">
    <source>
        <dbReference type="EMBL" id="MSS43574.1"/>
    </source>
</evidence>
<feature type="domain" description="4Fe-4S ferredoxin-type" evidence="11">
    <location>
        <begin position="161"/>
        <end position="190"/>
    </location>
</feature>
<keyword evidence="8 10" id="KW-0411">Iron-sulfur</keyword>
<dbReference type="GO" id="GO:0009055">
    <property type="term" value="F:electron transfer activity"/>
    <property type="evidence" value="ECO:0007669"/>
    <property type="project" value="InterPro"/>
</dbReference>
<evidence type="ECO:0000256" key="8">
    <source>
        <dbReference type="ARBA" id="ARBA00023014"/>
    </source>
</evidence>
<dbReference type="Proteomes" id="UP000462760">
    <property type="component" value="Unassembled WGS sequence"/>
</dbReference>
<dbReference type="InterPro" id="IPR007202">
    <property type="entry name" value="4Fe-4S_dom"/>
</dbReference>
<keyword evidence="2 10" id="KW-0004">4Fe-4S</keyword>
<evidence type="ECO:0000259" key="11">
    <source>
        <dbReference type="PROSITE" id="PS51379"/>
    </source>
</evidence>
<keyword evidence="10" id="KW-1003">Cell membrane</keyword>
<dbReference type="RefSeq" id="WP_154484257.1">
    <property type="nucleotide sequence ID" value="NZ_VULR01000009.1"/>
</dbReference>
<evidence type="ECO:0000256" key="7">
    <source>
        <dbReference type="ARBA" id="ARBA00023004"/>
    </source>
</evidence>
<evidence type="ECO:0000256" key="5">
    <source>
        <dbReference type="ARBA" id="ARBA00022967"/>
    </source>
</evidence>
<dbReference type="PANTHER" id="PTHR43560">
    <property type="entry name" value="ION-TRANSLOCATING OXIDOREDUCTASE COMPLEX SUBUNIT B"/>
    <property type="match status" value="1"/>
</dbReference>
<sequence length="279" mass="29073">MSTILYPLLVLGGLGLLFGIALSLASKAFAVEVDPKVEKITKALPGANCGACGYPGCEGFANAVAKGDAPVNGCKVGGAPVAEKVGEILGVGAGESEKMVAKVLCQGNSCNAIKKYEYVGIQDCKAANVVAGGDKGCQYGCLGYGTCKDVCQFGAIEIVDGVAVIDPEKCTSCGQCINVCPKGIIELVPYKQKVVVKCKSHDFGKPVKDNCTVGCIGCQMCVRTCPTDPKAMQFDDKLAHIDYEKCINCGLCAQKCPTGAIWSLLKKPKKDEKVAEKGL</sequence>
<feature type="binding site" evidence="10">
    <location>
        <position position="176"/>
    </location>
    <ligand>
        <name>[4Fe-4S] cluster</name>
        <dbReference type="ChEBI" id="CHEBI:49883"/>
        <label>3</label>
    </ligand>
</feature>
<evidence type="ECO:0000256" key="3">
    <source>
        <dbReference type="ARBA" id="ARBA00022723"/>
    </source>
</evidence>
<gene>
    <name evidence="10" type="primary">rnfB</name>
    <name evidence="13" type="ORF">FYJ27_07525</name>
</gene>
<dbReference type="Pfam" id="PF12800">
    <property type="entry name" value="Fer4_4"/>
    <property type="match status" value="1"/>
</dbReference>
<dbReference type="PANTHER" id="PTHR43560:SF1">
    <property type="entry name" value="ION-TRANSLOCATING OXIDOREDUCTASE COMPLEX SUBUNIT B"/>
    <property type="match status" value="1"/>
</dbReference>
<keyword evidence="3 10" id="KW-0479">Metal-binding</keyword>
<feature type="domain" description="4Fe-4S ferredoxin-type" evidence="11">
    <location>
        <begin position="237"/>
        <end position="267"/>
    </location>
</feature>
<protein>
    <recommendedName>
        <fullName evidence="10">Ion-translocating oxidoreductase complex subunit B</fullName>
        <ecNumber evidence="10">7.-.-.-</ecNumber>
    </recommendedName>
    <alternativeName>
        <fullName evidence="10">Rnf electron transport complex subunit B</fullName>
    </alternativeName>
</protein>
<dbReference type="AlphaFoldDB" id="A0A844FHV9"/>
<keyword evidence="4 10" id="KW-0677">Repeat</keyword>
<dbReference type="GO" id="GO:0046872">
    <property type="term" value="F:metal ion binding"/>
    <property type="evidence" value="ECO:0007669"/>
    <property type="project" value="UniProtKB-KW"/>
</dbReference>
<dbReference type="NCBIfam" id="NF005503">
    <property type="entry name" value="PRK07118.1-2"/>
    <property type="match status" value="1"/>
</dbReference>
<dbReference type="GO" id="GO:0022900">
    <property type="term" value="P:electron transport chain"/>
    <property type="evidence" value="ECO:0007669"/>
    <property type="project" value="UniProtKB-UniRule"/>
</dbReference>
<dbReference type="PROSITE" id="PS00198">
    <property type="entry name" value="4FE4S_FER_1"/>
    <property type="match status" value="1"/>
</dbReference>
<dbReference type="NCBIfam" id="TIGR01944">
    <property type="entry name" value="rnfB"/>
    <property type="match status" value="1"/>
</dbReference>
<feature type="domain" description="4Fe-4S" evidence="12">
    <location>
        <begin position="32"/>
        <end position="91"/>
    </location>
</feature>
<feature type="binding site" evidence="10">
    <location>
        <position position="170"/>
    </location>
    <ligand>
        <name>[4Fe-4S] cluster</name>
        <dbReference type="ChEBI" id="CHEBI:49883"/>
        <label>3</label>
    </ligand>
</feature>
<feature type="binding site" evidence="10">
    <location>
        <position position="151"/>
    </location>
    <ligand>
        <name>[4Fe-4S] cluster</name>
        <dbReference type="ChEBI" id="CHEBI:49883"/>
        <label>3</label>
    </ligand>
</feature>
<organism evidence="13 14">
    <name type="scientific">Anaerosalibacter bizertensis</name>
    <dbReference type="NCBI Taxonomy" id="932217"/>
    <lineage>
        <taxon>Bacteria</taxon>
        <taxon>Bacillati</taxon>
        <taxon>Bacillota</taxon>
        <taxon>Tissierellia</taxon>
        <taxon>Tissierellales</taxon>
        <taxon>Sporanaerobacteraceae</taxon>
        <taxon>Anaerosalibacter</taxon>
    </lineage>
</organism>
<accession>A0A844FHV9</accession>
<comment type="similarity">
    <text evidence="10">Belongs to the 4Fe4S bacterial-type ferredoxin family. RnfB subfamily.</text>
</comment>
<feature type="binding site" evidence="10">
    <location>
        <position position="137"/>
    </location>
    <ligand>
        <name>[4Fe-4S] cluster</name>
        <dbReference type="ChEBI" id="CHEBI:49883"/>
        <label>2</label>
    </ligand>
</feature>